<accession>A0A975ERB0</accession>
<dbReference type="SUPFAM" id="SSF53850">
    <property type="entry name" value="Periplasmic binding protein-like II"/>
    <property type="match status" value="1"/>
</dbReference>
<keyword evidence="4" id="KW-0804">Transcription</keyword>
<evidence type="ECO:0000256" key="4">
    <source>
        <dbReference type="ARBA" id="ARBA00023163"/>
    </source>
</evidence>
<reference evidence="6" key="1">
    <citation type="submission" date="2020-07" db="EMBL/GenBank/DDBJ databases">
        <title>Genome sequences of bacteria associated with the marine, planktonic diatom Thalassiosira profunda strain ECT2AJA-044.</title>
        <authorList>
            <person name="Gargas C.B."/>
            <person name="Roberts W.R."/>
            <person name="Alverson A.J."/>
        </authorList>
    </citation>
    <scope>NUCLEOTIDE SEQUENCE</scope>
    <source>
        <strain evidence="6">ECT2AJA-044</strain>
    </source>
</reference>
<dbReference type="InterPro" id="IPR036390">
    <property type="entry name" value="WH_DNA-bd_sf"/>
</dbReference>
<dbReference type="InterPro" id="IPR005119">
    <property type="entry name" value="LysR_subst-bd"/>
</dbReference>
<dbReference type="PANTHER" id="PTHR30118">
    <property type="entry name" value="HTH-TYPE TRANSCRIPTIONAL REGULATOR LEUO-RELATED"/>
    <property type="match status" value="1"/>
</dbReference>
<keyword evidence="3" id="KW-0238">DNA-binding</keyword>
<dbReference type="KEGG" id="cact:HZ995_05405"/>
<dbReference type="GO" id="GO:0003700">
    <property type="term" value="F:DNA-binding transcription factor activity"/>
    <property type="evidence" value="ECO:0007669"/>
    <property type="project" value="InterPro"/>
</dbReference>
<feature type="domain" description="HTH lysR-type" evidence="5">
    <location>
        <begin position="6"/>
        <end position="63"/>
    </location>
</feature>
<sequence>MDPYKIDFFALRVLSMVFELKSFSAAADALGVNQSVVSYAVNRMRDVFDDPLFLRQGGGIVPTDRCIAEIGEVEAMLQRFETMITPQDLDPDKVTKNFRVSCNYFERIWIMAPVIKELRKSAPKSQLTIMHSGTQGASHLVQGAADLLIGPMRPEEDGYYCRSLLKDSYVCVMDPSNPLASRRLTLERYIGAQHVAVAYGDGWTSDYLDQLPPESRNELTPVVTVPSPGDIQTIVQGSDLIATLPRKFAMTLLPDLTMAEFPLPSSLEIGLVWSARTHGSVTQKWFRDLVVSAVKSL</sequence>
<dbReference type="InterPro" id="IPR050389">
    <property type="entry name" value="LysR-type_TF"/>
</dbReference>
<protein>
    <submittedName>
        <fullName evidence="6">LysR family transcriptional regulator</fullName>
    </submittedName>
</protein>
<organism evidence="6 7">
    <name type="scientific">Cognatishimia activa</name>
    <dbReference type="NCBI Taxonomy" id="1715691"/>
    <lineage>
        <taxon>Bacteria</taxon>
        <taxon>Pseudomonadati</taxon>
        <taxon>Pseudomonadota</taxon>
        <taxon>Alphaproteobacteria</taxon>
        <taxon>Rhodobacterales</taxon>
        <taxon>Paracoccaceae</taxon>
        <taxon>Cognatishimia</taxon>
    </lineage>
</organism>
<dbReference type="PANTHER" id="PTHR30118:SF15">
    <property type="entry name" value="TRANSCRIPTIONAL REGULATORY PROTEIN"/>
    <property type="match status" value="1"/>
</dbReference>
<name>A0A975ERB0_9RHOB</name>
<evidence type="ECO:0000256" key="3">
    <source>
        <dbReference type="ARBA" id="ARBA00023125"/>
    </source>
</evidence>
<keyword evidence="2" id="KW-0805">Transcription regulation</keyword>
<dbReference type="InterPro" id="IPR000847">
    <property type="entry name" value="LysR_HTH_N"/>
</dbReference>
<dbReference type="CDD" id="cd08417">
    <property type="entry name" value="PBP2_Nitroaromatics_like"/>
    <property type="match status" value="1"/>
</dbReference>
<dbReference type="InterPro" id="IPR036388">
    <property type="entry name" value="WH-like_DNA-bd_sf"/>
</dbReference>
<evidence type="ECO:0000259" key="5">
    <source>
        <dbReference type="PROSITE" id="PS50931"/>
    </source>
</evidence>
<dbReference type="Proteomes" id="UP000665026">
    <property type="component" value="Chromosome"/>
</dbReference>
<dbReference type="GO" id="GO:0003677">
    <property type="term" value="F:DNA binding"/>
    <property type="evidence" value="ECO:0007669"/>
    <property type="project" value="UniProtKB-KW"/>
</dbReference>
<dbReference type="InterPro" id="IPR037402">
    <property type="entry name" value="YidZ_PBP2"/>
</dbReference>
<dbReference type="EMBL" id="CP060010">
    <property type="protein sequence ID" value="QTN36947.1"/>
    <property type="molecule type" value="Genomic_DNA"/>
</dbReference>
<dbReference type="SUPFAM" id="SSF46785">
    <property type="entry name" value="Winged helix' DNA-binding domain"/>
    <property type="match status" value="1"/>
</dbReference>
<dbReference type="PROSITE" id="PS50931">
    <property type="entry name" value="HTH_LYSR"/>
    <property type="match status" value="1"/>
</dbReference>
<proteinExistence type="inferred from homology"/>
<evidence type="ECO:0000313" key="7">
    <source>
        <dbReference type="Proteomes" id="UP000665026"/>
    </source>
</evidence>
<dbReference type="RefSeq" id="WP_209357643.1">
    <property type="nucleotide sequence ID" value="NZ_CP060010.1"/>
</dbReference>
<dbReference type="Pfam" id="PF03466">
    <property type="entry name" value="LysR_substrate"/>
    <property type="match status" value="1"/>
</dbReference>
<dbReference type="Gene3D" id="3.40.190.10">
    <property type="entry name" value="Periplasmic binding protein-like II"/>
    <property type="match status" value="2"/>
</dbReference>
<dbReference type="Gene3D" id="1.10.10.10">
    <property type="entry name" value="Winged helix-like DNA-binding domain superfamily/Winged helix DNA-binding domain"/>
    <property type="match status" value="1"/>
</dbReference>
<evidence type="ECO:0000313" key="6">
    <source>
        <dbReference type="EMBL" id="QTN36947.1"/>
    </source>
</evidence>
<dbReference type="AlphaFoldDB" id="A0A975ERB0"/>
<evidence type="ECO:0000256" key="1">
    <source>
        <dbReference type="ARBA" id="ARBA00009437"/>
    </source>
</evidence>
<dbReference type="Pfam" id="PF00126">
    <property type="entry name" value="HTH_1"/>
    <property type="match status" value="1"/>
</dbReference>
<evidence type="ECO:0000256" key="2">
    <source>
        <dbReference type="ARBA" id="ARBA00023015"/>
    </source>
</evidence>
<gene>
    <name evidence="6" type="ORF">HZ995_05405</name>
</gene>
<comment type="similarity">
    <text evidence="1">Belongs to the LysR transcriptional regulatory family.</text>
</comment>